<proteinExistence type="predicted"/>
<gene>
    <name evidence="1" type="ORF">C491_13627</name>
</gene>
<keyword evidence="2" id="KW-1185">Reference proteome</keyword>
<comment type="caution">
    <text evidence="1">The sequence shown here is derived from an EMBL/GenBank/DDBJ whole genome shotgun (WGS) entry which is preliminary data.</text>
</comment>
<dbReference type="Proteomes" id="UP000011688">
    <property type="component" value="Unassembled WGS sequence"/>
</dbReference>
<dbReference type="InterPro" id="IPR006311">
    <property type="entry name" value="TAT_signal"/>
</dbReference>
<accession>L9X2S4</accession>
<dbReference type="AlphaFoldDB" id="L9X2S4"/>
<evidence type="ECO:0000313" key="2">
    <source>
        <dbReference type="Proteomes" id="UP000011688"/>
    </source>
</evidence>
<dbReference type="EMBL" id="AOIB01000028">
    <property type="protein sequence ID" value="ELY55995.1"/>
    <property type="molecule type" value="Genomic_DNA"/>
</dbReference>
<reference evidence="1 2" key="1">
    <citation type="journal article" date="2014" name="PLoS Genet.">
        <title>Phylogenetically driven sequencing of extremely halophilic archaea reveals strategies for static and dynamic osmo-response.</title>
        <authorList>
            <person name="Becker E.A."/>
            <person name="Seitzer P.M."/>
            <person name="Tritt A."/>
            <person name="Larsen D."/>
            <person name="Krusor M."/>
            <person name="Yao A.I."/>
            <person name="Wu D."/>
            <person name="Madern D."/>
            <person name="Eisen J.A."/>
            <person name="Darling A.E."/>
            <person name="Facciotti M.T."/>
        </authorList>
    </citation>
    <scope>NUCLEOTIDE SEQUENCE [LARGE SCALE GENOMIC DNA]</scope>
    <source>
        <strain evidence="1 2">DSM 10524</strain>
    </source>
</reference>
<dbReference type="PROSITE" id="PS51318">
    <property type="entry name" value="TAT"/>
    <property type="match status" value="1"/>
</dbReference>
<sequence length="424" mass="46878">MDRVRRYLLKGLLAGGLGLLVLGSVGTSKVRASSVFDDRAVYIWEFASVLTIDADARRRFFERTDRLGIETVYLSWGALRTVSENDRRDLITAMHGAGLEVHALTGTYGPEGINDARRVVSMVVEHNAQSKDTDRFDGIHLNVEFASDGLSDSLEAYERFLDEVPEIGDGKTVSSQGLTVSATVAWWWSLPEHTPSLARAIAAHPSLDYSVIMAYWDTPEEVRDRLATVVSDLDAPYVLAIETQKFPGTTANNRVTTYEEGWSRVKEIESAIATDPPGEGYLGIALHHYMNGLTAWDALWDARLQSSMVRPGDRVKIDTIVVFDDTFPTSSHESELTIAFDGPQRYTVNRAVTPPSSTLTDISVEWRVPRNAPAGEYAATVTLSDTTFEDESREKSAIRSTPVVLAKRDLGILSVTNPRRGRPN</sequence>
<organism evidence="1 2">
    <name type="scientific">Natronococcus amylolyticus DSM 10524</name>
    <dbReference type="NCBI Taxonomy" id="1227497"/>
    <lineage>
        <taxon>Archaea</taxon>
        <taxon>Methanobacteriati</taxon>
        <taxon>Methanobacteriota</taxon>
        <taxon>Stenosarchaea group</taxon>
        <taxon>Halobacteria</taxon>
        <taxon>Halobacteriales</taxon>
        <taxon>Natrialbaceae</taxon>
        <taxon>Natronococcus</taxon>
    </lineage>
</organism>
<dbReference type="STRING" id="1227497.C491_13627"/>
<name>L9X2S4_9EURY</name>
<evidence type="ECO:0000313" key="1">
    <source>
        <dbReference type="EMBL" id="ELY55995.1"/>
    </source>
</evidence>
<protein>
    <submittedName>
        <fullName evidence="1">Fibronectin type III domain-containing protein</fullName>
    </submittedName>
</protein>